<dbReference type="Proteomes" id="UP000558997">
    <property type="component" value="Unassembled WGS sequence"/>
</dbReference>
<dbReference type="SUPFAM" id="SSF53756">
    <property type="entry name" value="UDP-Glycosyltransferase/glycogen phosphorylase"/>
    <property type="match status" value="1"/>
</dbReference>
<name>A0A841DJN9_9ACTN</name>
<keyword evidence="2" id="KW-1185">Reference proteome</keyword>
<comment type="caution">
    <text evidence="1">The sequence shown here is derived from an EMBL/GenBank/DDBJ whole genome shotgun (WGS) entry which is preliminary data.</text>
</comment>
<evidence type="ECO:0000313" key="2">
    <source>
        <dbReference type="Proteomes" id="UP000558997"/>
    </source>
</evidence>
<sequence>MSPQWETVTSERRVLAVARTVTSLNRLLEVLVVFGDDPRVGVEFVVSSGSRFGAEVPAVLRRLGARIVDWDDAVATTYDLILSASEHDDLHELHGPLVLLPHGAGFQKYSPHNVGGTRERAGLTTRALWRDDRRVPSLVVVSHRNQRRLLPEFADRILVAGDPAMDALIQLAGYREELRRQFGLQPGQRLVTVTSTWGPRSLLGRWPTLPPQLLAELPLDEFRVAVVLHPNVWAEHGGWQIRNWLRTALASGLILVPPTGPWQSALAAAECVIGDHGSLSAYATGLGTPLILGAFGAEEVPRDTAMWQLGRTAPRLDGHLSLADQIRAALSSVDINRGLAAEVFEREGQSLDILQREFFEMLGLAPVHRPRAAVPEVWDARPPNIRAFQVEVADDGSALRVERFPAELDEFARPGAARRLVAYGDAEEAILQRAAAIVAPDATDGSWASAILDRYPGCRLVVAPKNPTSAALTARHGPTAYSMTYRGIDGVVAAAIWLYLRAEGFERTEVTATVGDAAGSVEVTSH</sequence>
<organism evidence="1 2">
    <name type="scientific">Kribbella solani</name>
    <dbReference type="NCBI Taxonomy" id="236067"/>
    <lineage>
        <taxon>Bacteria</taxon>
        <taxon>Bacillati</taxon>
        <taxon>Actinomycetota</taxon>
        <taxon>Actinomycetes</taxon>
        <taxon>Propionibacteriales</taxon>
        <taxon>Kribbellaceae</taxon>
        <taxon>Kribbella</taxon>
    </lineage>
</organism>
<dbReference type="EMBL" id="JACHNF010000001">
    <property type="protein sequence ID" value="MBB5977295.1"/>
    <property type="molecule type" value="Genomic_DNA"/>
</dbReference>
<dbReference type="AlphaFoldDB" id="A0A841DJN9"/>
<reference evidence="1 2" key="1">
    <citation type="submission" date="2020-08" db="EMBL/GenBank/DDBJ databases">
        <title>Sequencing the genomes of 1000 actinobacteria strains.</title>
        <authorList>
            <person name="Klenk H.-P."/>
        </authorList>
    </citation>
    <scope>NUCLEOTIDE SEQUENCE [LARGE SCALE GENOMIC DNA]</scope>
    <source>
        <strain evidence="1 2">DSM 17294</strain>
    </source>
</reference>
<accession>A0A841DJN9</accession>
<gene>
    <name evidence="1" type="ORF">HDA44_000636</name>
</gene>
<dbReference type="RefSeq" id="WP_184831160.1">
    <property type="nucleotide sequence ID" value="NZ_BAAAVN010000005.1"/>
</dbReference>
<proteinExistence type="predicted"/>
<evidence type="ECO:0000313" key="1">
    <source>
        <dbReference type="EMBL" id="MBB5977295.1"/>
    </source>
</evidence>
<protein>
    <submittedName>
        <fullName evidence="1">Uncharacterized protein</fullName>
    </submittedName>
</protein>